<dbReference type="CDD" id="cd00082">
    <property type="entry name" value="HisKA"/>
    <property type="match status" value="1"/>
</dbReference>
<dbReference type="SUPFAM" id="SSF52172">
    <property type="entry name" value="CheY-like"/>
    <property type="match status" value="1"/>
</dbReference>
<dbReference type="InterPro" id="IPR015943">
    <property type="entry name" value="WD40/YVTN_repeat-like_dom_sf"/>
</dbReference>
<dbReference type="CDD" id="cd00075">
    <property type="entry name" value="HATPase"/>
    <property type="match status" value="1"/>
</dbReference>
<dbReference type="PRINTS" id="PR00344">
    <property type="entry name" value="BCTRLSENSOR"/>
</dbReference>
<feature type="modified residue" description="4-aspartylphosphate" evidence="7">
    <location>
        <position position="1184"/>
    </location>
</feature>
<dbReference type="InterPro" id="IPR018062">
    <property type="entry name" value="HTH_AraC-typ_CS"/>
</dbReference>
<dbReference type="InterPro" id="IPR011123">
    <property type="entry name" value="Y_Y_Y"/>
</dbReference>
<dbReference type="Gene3D" id="2.60.40.10">
    <property type="entry name" value="Immunoglobulins"/>
    <property type="match status" value="1"/>
</dbReference>
<dbReference type="InterPro" id="IPR011006">
    <property type="entry name" value="CheY-like_superfamily"/>
</dbReference>
<dbReference type="Gene3D" id="3.30.565.10">
    <property type="entry name" value="Histidine kinase-like ATPase, C-terminal domain"/>
    <property type="match status" value="1"/>
</dbReference>
<dbReference type="GO" id="GO:0003700">
    <property type="term" value="F:DNA-binding transcription factor activity"/>
    <property type="evidence" value="ECO:0007669"/>
    <property type="project" value="InterPro"/>
</dbReference>
<reference evidence="13 14" key="1">
    <citation type="journal article" date="2014" name="Curr. Microbiol.">
        <title>Spirosoma radiotolerans sp. nov., a gamma-radiation-resistant bacterium isolated from gamma ray-irradiated soil.</title>
        <authorList>
            <person name="Lee J.J."/>
            <person name="Srinivasan S."/>
            <person name="Lim S."/>
            <person name="Joe M."/>
            <person name="Im S."/>
            <person name="Bae S.I."/>
            <person name="Park K.R."/>
            <person name="Han J.H."/>
            <person name="Park S.H."/>
            <person name="Joo B.M."/>
            <person name="Park S.J."/>
            <person name="Kim M.K."/>
        </authorList>
    </citation>
    <scope>NUCLEOTIDE SEQUENCE [LARGE SCALE GENOMIC DNA]</scope>
    <source>
        <strain evidence="13 14">DG5A</strain>
    </source>
</reference>
<organism evidence="13 14">
    <name type="scientific">Spirosoma radiotolerans</name>
    <dbReference type="NCBI Taxonomy" id="1379870"/>
    <lineage>
        <taxon>Bacteria</taxon>
        <taxon>Pseudomonadati</taxon>
        <taxon>Bacteroidota</taxon>
        <taxon>Cytophagia</taxon>
        <taxon>Cytophagales</taxon>
        <taxon>Cytophagaceae</taxon>
        <taxon>Spirosoma</taxon>
    </lineage>
</organism>
<dbReference type="SMART" id="SM00388">
    <property type="entry name" value="HisKA"/>
    <property type="match status" value="1"/>
</dbReference>
<protein>
    <recommendedName>
        <fullName evidence="2">histidine kinase</fullName>
        <ecNumber evidence="2">2.7.13.3</ecNumber>
    </recommendedName>
</protein>
<dbReference type="Proteomes" id="UP000033054">
    <property type="component" value="Chromosome"/>
</dbReference>
<keyword evidence="9" id="KW-0732">Signal</keyword>
<keyword evidence="13" id="KW-0808">Transferase</keyword>
<dbReference type="CDD" id="cd17574">
    <property type="entry name" value="REC_OmpR"/>
    <property type="match status" value="1"/>
</dbReference>
<evidence type="ECO:0000256" key="8">
    <source>
        <dbReference type="SAM" id="MobiDB-lite"/>
    </source>
</evidence>
<dbReference type="PROSITE" id="PS01124">
    <property type="entry name" value="HTH_ARAC_FAMILY_2"/>
    <property type="match status" value="1"/>
</dbReference>
<dbReference type="InterPro" id="IPR005467">
    <property type="entry name" value="His_kinase_dom"/>
</dbReference>
<dbReference type="InterPro" id="IPR009057">
    <property type="entry name" value="Homeodomain-like_sf"/>
</dbReference>
<dbReference type="SUPFAM" id="SSF55874">
    <property type="entry name" value="ATPase domain of HSP90 chaperone/DNA topoisomerase II/histidine kinase"/>
    <property type="match status" value="1"/>
</dbReference>
<dbReference type="KEGG" id="srd:SD10_11720"/>
<dbReference type="InterPro" id="IPR013783">
    <property type="entry name" value="Ig-like_fold"/>
</dbReference>
<dbReference type="SMART" id="SM00342">
    <property type="entry name" value="HTH_ARAC"/>
    <property type="match status" value="1"/>
</dbReference>
<dbReference type="SUPFAM" id="SSF63829">
    <property type="entry name" value="Calcium-dependent phosphotriesterase"/>
    <property type="match status" value="2"/>
</dbReference>
<keyword evidence="13" id="KW-0418">Kinase</keyword>
<dbReference type="SUPFAM" id="SSF47384">
    <property type="entry name" value="Homodimeric domain of signal transducing histidine kinase"/>
    <property type="match status" value="1"/>
</dbReference>
<dbReference type="PATRIC" id="fig|1379870.5.peg.2546"/>
<keyword evidence="5" id="KW-0238">DNA-binding</keyword>
<evidence type="ECO:0000256" key="4">
    <source>
        <dbReference type="ARBA" id="ARBA00023015"/>
    </source>
</evidence>
<evidence type="ECO:0000256" key="9">
    <source>
        <dbReference type="SAM" id="SignalP"/>
    </source>
</evidence>
<feature type="domain" description="Response regulatory" evidence="12">
    <location>
        <begin position="1136"/>
        <end position="1251"/>
    </location>
</feature>
<evidence type="ECO:0000256" key="2">
    <source>
        <dbReference type="ARBA" id="ARBA00012438"/>
    </source>
</evidence>
<dbReference type="Pfam" id="PF00512">
    <property type="entry name" value="HisKA"/>
    <property type="match status" value="1"/>
</dbReference>
<dbReference type="Gene3D" id="1.10.10.60">
    <property type="entry name" value="Homeodomain-like"/>
    <property type="match status" value="2"/>
</dbReference>
<dbReference type="HOGENOM" id="CLU_000445_28_1_10"/>
<dbReference type="RefSeq" id="WP_046573969.1">
    <property type="nucleotide sequence ID" value="NZ_CP010429.1"/>
</dbReference>
<dbReference type="Pfam" id="PF07495">
    <property type="entry name" value="Y_Y_Y"/>
    <property type="match status" value="1"/>
</dbReference>
<dbReference type="EMBL" id="CP010429">
    <property type="protein sequence ID" value="AKD55473.1"/>
    <property type="molecule type" value="Genomic_DNA"/>
</dbReference>
<dbReference type="InterPro" id="IPR003661">
    <property type="entry name" value="HisK_dim/P_dom"/>
</dbReference>
<dbReference type="PANTHER" id="PTHR43547">
    <property type="entry name" value="TWO-COMPONENT HISTIDINE KINASE"/>
    <property type="match status" value="1"/>
</dbReference>
<dbReference type="Pfam" id="PF07494">
    <property type="entry name" value="Reg_prop"/>
    <property type="match status" value="2"/>
</dbReference>
<dbReference type="EC" id="2.7.13.3" evidence="2"/>
<dbReference type="InterPro" id="IPR004358">
    <property type="entry name" value="Sig_transdc_His_kin-like_C"/>
</dbReference>
<keyword evidence="3 7" id="KW-0597">Phosphoprotein</keyword>
<dbReference type="GO" id="GO:0043565">
    <property type="term" value="F:sequence-specific DNA binding"/>
    <property type="evidence" value="ECO:0007669"/>
    <property type="project" value="InterPro"/>
</dbReference>
<proteinExistence type="predicted"/>
<dbReference type="InterPro" id="IPR011110">
    <property type="entry name" value="Reg_prop"/>
</dbReference>
<keyword evidence="4" id="KW-0805">Transcription regulation</keyword>
<dbReference type="SMART" id="SM00387">
    <property type="entry name" value="HATPase_c"/>
    <property type="match status" value="1"/>
</dbReference>
<dbReference type="PROSITE" id="PS50110">
    <property type="entry name" value="RESPONSE_REGULATORY"/>
    <property type="match status" value="1"/>
</dbReference>
<evidence type="ECO:0000256" key="1">
    <source>
        <dbReference type="ARBA" id="ARBA00000085"/>
    </source>
</evidence>
<feature type="domain" description="Histidine kinase" evidence="11">
    <location>
        <begin position="831"/>
        <end position="1101"/>
    </location>
</feature>
<dbReference type="InterPro" id="IPR003594">
    <property type="entry name" value="HATPase_dom"/>
</dbReference>
<feature type="region of interest" description="Disordered" evidence="8">
    <location>
        <begin position="1102"/>
        <end position="1123"/>
    </location>
</feature>
<feature type="signal peptide" evidence="9">
    <location>
        <begin position="1"/>
        <end position="20"/>
    </location>
</feature>
<name>A0A0E3ZU96_9BACT</name>
<dbReference type="InterPro" id="IPR018060">
    <property type="entry name" value="HTH_AraC"/>
</dbReference>
<evidence type="ECO:0000256" key="6">
    <source>
        <dbReference type="ARBA" id="ARBA00023163"/>
    </source>
</evidence>
<evidence type="ECO:0000259" key="12">
    <source>
        <dbReference type="PROSITE" id="PS50110"/>
    </source>
</evidence>
<feature type="chain" id="PRO_5002417277" description="histidine kinase" evidence="9">
    <location>
        <begin position="21"/>
        <end position="1388"/>
    </location>
</feature>
<dbReference type="PANTHER" id="PTHR43547:SF2">
    <property type="entry name" value="HYBRID SIGNAL TRANSDUCTION HISTIDINE KINASE C"/>
    <property type="match status" value="1"/>
</dbReference>
<dbReference type="SUPFAM" id="SSF46689">
    <property type="entry name" value="Homeodomain-like"/>
    <property type="match status" value="1"/>
</dbReference>
<evidence type="ECO:0000256" key="7">
    <source>
        <dbReference type="PROSITE-ProRule" id="PRU00169"/>
    </source>
</evidence>
<sequence>MKTVRFIVCILFCLCSVAEAQQFAASVQQYGPENGLSHREINAILQDRRGFMWFGTRFGLNRFDGLKFTTYTKERNGLDFDEIASIAEDADGLLWLMGTYKDSKVRISLFNPLTGTAISFDEKFKKYFLTSSLLVGQHVLGSPDGTIFFANYQPAILIAYHPRSGLHYVPLAHYKSLTIHQVTARNTIWATADGNQLVELTQDGRVLHTFRHDPGTINVCLGQPHAGIEFFYTVYRSDTDLQGVQYSVDQLGNRRQLPASLRQGRTAFFSPVYYAFDRSGLIWTGTQLRSDTKGTLLDLKEQLAGQSIDNRCFFADRNGWMWLGTSFGVYQVKVTENYFHRFFYEPTNIQEKAASIRGISVVGNKLYANLEKKGLFSCDLLDGTARKLLVRGISYGLTNSQPGKLNIGQIDLVRYDIRTDSQTLSPLPNGGSIWTMFPCSNQHSLAGGLVGLWLVETKTGQVLPFTRYNQFPELAKSHVLHIGADRQGTLWICATTGLYTVDSSGGITARYWSGGKGRFRLPTDSYQHFYQDTQGLFWLATANAGLIRWNRQQNTYRQFRRTDGLSNDNIYAVYADRRGHLWLSSDYGIMQFDPVRMTTRSYTVQDGITHNEFNRIAHVQAPNGQLYFGGLNGITAFNPPDFEHEKPPITLPLQIVSFRQFDNALDKLVDKTEEVVKSNRIILQPGDRTSVLDFALLNYADAQKNVYAYQFKGLDNEWTYQTEPSIRLSNLPYGEYQLSIKGQAADGQMSSANLAIQVIVQRPFYLRNWFLMIMLVLLIGSVWGWGRWRVWRHQQEQTRLQIQIQAATELIAQQAQDLLRLDETKSRFFANISHEFRTPLTVILGMAASLNQKFDPELRQMAGLIERNGNNLLRLINQILDLSKLEAGEMAIHLERADLVSFVSYVGESFHAIAQAKGVQLQFQSEEAQCEADFNKDKLQDILANLLINALRFTPTGGQIIYRVAVQNSWHSLSAAGYHEELIPTRHLDQPWIQITVSDTGPGIEPAHLPRIFDRFYQIENPQNASGGNTGIGLSLVRELVGLMQGGLAVRNRSGLDGPGLDGLLLDVPCQDGPGQPWSNNSGQALYSRGAEFVVSLPLTRRASQAEGPSPAPSSIHSAQLQWGEPTRDVARERPVVLLVEDNEDVATYIQICLQDEYQVIRAENGQVGIDQALASIPDLILSDLMMPLKDGFALCDTLKHDERTSHIPIVLLTARAAVSDRIMGLRRGADAYLVKPFSREELRVVLSNQLQIRRLLQRFYSQLALDVDGSIPTDAPEMGEDQFLIRLRSNVLPHLDNPALDIEMICTMMGTSRNSLHRKMTALTGLSMNRYLRTLRLQKAKELLLLPDLNITQIADAVGFQDPSYFGRVFAEEFGLSPSQYRDVNKK</sequence>
<dbReference type="GO" id="GO:0000155">
    <property type="term" value="F:phosphorelay sensor kinase activity"/>
    <property type="evidence" value="ECO:0007669"/>
    <property type="project" value="InterPro"/>
</dbReference>
<evidence type="ECO:0000256" key="3">
    <source>
        <dbReference type="ARBA" id="ARBA00022553"/>
    </source>
</evidence>
<dbReference type="InterPro" id="IPR036890">
    <property type="entry name" value="HATPase_C_sf"/>
</dbReference>
<keyword evidence="14" id="KW-1185">Reference proteome</keyword>
<dbReference type="InterPro" id="IPR036097">
    <property type="entry name" value="HisK_dim/P_sf"/>
</dbReference>
<gene>
    <name evidence="13" type="ORF">SD10_11720</name>
</gene>
<dbReference type="SMART" id="SM00448">
    <property type="entry name" value="REC"/>
    <property type="match status" value="1"/>
</dbReference>
<evidence type="ECO:0000259" key="11">
    <source>
        <dbReference type="PROSITE" id="PS50109"/>
    </source>
</evidence>
<feature type="domain" description="HTH araC/xylS-type" evidence="10">
    <location>
        <begin position="1286"/>
        <end position="1385"/>
    </location>
</feature>
<dbReference type="Gene3D" id="3.40.50.2300">
    <property type="match status" value="1"/>
</dbReference>
<dbReference type="PROSITE" id="PS50109">
    <property type="entry name" value="HIS_KIN"/>
    <property type="match status" value="1"/>
</dbReference>
<evidence type="ECO:0000313" key="13">
    <source>
        <dbReference type="EMBL" id="AKD55473.1"/>
    </source>
</evidence>
<accession>A0A0E3ZU96</accession>
<dbReference type="Pfam" id="PF12833">
    <property type="entry name" value="HTH_18"/>
    <property type="match status" value="1"/>
</dbReference>
<dbReference type="Pfam" id="PF00072">
    <property type="entry name" value="Response_reg"/>
    <property type="match status" value="1"/>
</dbReference>
<keyword evidence="6" id="KW-0804">Transcription</keyword>
<dbReference type="InterPro" id="IPR001789">
    <property type="entry name" value="Sig_transdc_resp-reg_receiver"/>
</dbReference>
<dbReference type="Pfam" id="PF02518">
    <property type="entry name" value="HATPase_c"/>
    <property type="match status" value="1"/>
</dbReference>
<dbReference type="PROSITE" id="PS00041">
    <property type="entry name" value="HTH_ARAC_FAMILY_1"/>
    <property type="match status" value="1"/>
</dbReference>
<dbReference type="Gene3D" id="2.130.10.10">
    <property type="entry name" value="YVTN repeat-like/Quinoprotein amine dehydrogenase"/>
    <property type="match status" value="3"/>
</dbReference>
<dbReference type="Gene3D" id="1.10.287.130">
    <property type="match status" value="1"/>
</dbReference>
<evidence type="ECO:0000256" key="5">
    <source>
        <dbReference type="ARBA" id="ARBA00023125"/>
    </source>
</evidence>
<evidence type="ECO:0000313" key="14">
    <source>
        <dbReference type="Proteomes" id="UP000033054"/>
    </source>
</evidence>
<evidence type="ECO:0000259" key="10">
    <source>
        <dbReference type="PROSITE" id="PS01124"/>
    </source>
</evidence>
<comment type="catalytic activity">
    <reaction evidence="1">
        <text>ATP + protein L-histidine = ADP + protein N-phospho-L-histidine.</text>
        <dbReference type="EC" id="2.7.13.3"/>
    </reaction>
</comment>
<dbReference type="STRING" id="1379870.SD10_11720"/>